<organism evidence="3 4">
    <name type="scientific">Halomicrobium zhouii</name>
    <dbReference type="NCBI Taxonomy" id="767519"/>
    <lineage>
        <taxon>Archaea</taxon>
        <taxon>Methanobacteriati</taxon>
        <taxon>Methanobacteriota</taxon>
        <taxon>Stenosarchaea group</taxon>
        <taxon>Halobacteria</taxon>
        <taxon>Halobacteriales</taxon>
        <taxon>Haloarculaceae</taxon>
        <taxon>Halomicrobium</taxon>
    </lineage>
</organism>
<dbReference type="AlphaFoldDB" id="A0A1I6M534"/>
<feature type="transmembrane region" description="Helical" evidence="2">
    <location>
        <begin position="30"/>
        <end position="49"/>
    </location>
</feature>
<feature type="transmembrane region" description="Helical" evidence="2">
    <location>
        <begin position="69"/>
        <end position="94"/>
    </location>
</feature>
<keyword evidence="2" id="KW-1133">Transmembrane helix</keyword>
<accession>A0A1I6M534</accession>
<protein>
    <submittedName>
        <fullName evidence="3">Uncharacterized protein</fullName>
    </submittedName>
</protein>
<feature type="region of interest" description="Disordered" evidence="1">
    <location>
        <begin position="1"/>
        <end position="20"/>
    </location>
</feature>
<dbReference type="Proteomes" id="UP000199062">
    <property type="component" value="Unassembled WGS sequence"/>
</dbReference>
<evidence type="ECO:0000256" key="1">
    <source>
        <dbReference type="SAM" id="MobiDB-lite"/>
    </source>
</evidence>
<name>A0A1I6M534_9EURY</name>
<evidence type="ECO:0000313" key="3">
    <source>
        <dbReference type="EMBL" id="SFS10784.1"/>
    </source>
</evidence>
<feature type="transmembrane region" description="Helical" evidence="2">
    <location>
        <begin position="149"/>
        <end position="167"/>
    </location>
</feature>
<dbReference type="RefSeq" id="WP_089818663.1">
    <property type="nucleotide sequence ID" value="NZ_FOZK01000004.1"/>
</dbReference>
<keyword evidence="4" id="KW-1185">Reference proteome</keyword>
<dbReference type="EMBL" id="FOZK01000004">
    <property type="protein sequence ID" value="SFS10784.1"/>
    <property type="molecule type" value="Genomic_DNA"/>
</dbReference>
<evidence type="ECO:0000313" key="4">
    <source>
        <dbReference type="Proteomes" id="UP000199062"/>
    </source>
</evidence>
<reference evidence="3 4" key="1">
    <citation type="submission" date="2016-10" db="EMBL/GenBank/DDBJ databases">
        <authorList>
            <person name="de Groot N.N."/>
        </authorList>
    </citation>
    <scope>NUCLEOTIDE SEQUENCE [LARGE SCALE GENOMIC DNA]</scope>
    <source>
        <strain evidence="3 4">CGMCC 1.10457</strain>
    </source>
</reference>
<gene>
    <name evidence="3" type="ORF">SAMN05216559_3805</name>
</gene>
<keyword evidence="2" id="KW-0472">Membrane</keyword>
<feature type="transmembrane region" description="Helical" evidence="2">
    <location>
        <begin position="115"/>
        <end position="134"/>
    </location>
</feature>
<sequence>MIRSRPTADEQRRGIDDDSGRQGALGRIRVGAVGGLVATVVMTAFRLPISRSLPPTDEFWRRYVRRDGTGSATVPALFLHLLYGAGAGVAYVALEPRLAGTDATRSSEARAELRGVVTAVVYSLGLSAFGLRVLLNGLLDEELAADEELIFHLGHAIYGITLGAWLGSRGTPE</sequence>
<keyword evidence="2" id="KW-0812">Transmembrane</keyword>
<proteinExistence type="predicted"/>
<dbReference type="OrthoDB" id="199052at2157"/>
<evidence type="ECO:0000256" key="2">
    <source>
        <dbReference type="SAM" id="Phobius"/>
    </source>
</evidence>